<dbReference type="PROSITE" id="PS00061">
    <property type="entry name" value="ADH_SHORT"/>
    <property type="match status" value="1"/>
</dbReference>
<dbReference type="AlphaFoldDB" id="A0A9Q0DM30"/>
<accession>A0A9Q0DM30</accession>
<organism evidence="1 2">
    <name type="scientific">Muraenolepis orangiensis</name>
    <name type="common">Patagonian moray cod</name>
    <dbReference type="NCBI Taxonomy" id="630683"/>
    <lineage>
        <taxon>Eukaryota</taxon>
        <taxon>Metazoa</taxon>
        <taxon>Chordata</taxon>
        <taxon>Craniata</taxon>
        <taxon>Vertebrata</taxon>
        <taxon>Euteleostomi</taxon>
        <taxon>Actinopterygii</taxon>
        <taxon>Neopterygii</taxon>
        <taxon>Teleostei</taxon>
        <taxon>Neoteleostei</taxon>
        <taxon>Acanthomorphata</taxon>
        <taxon>Zeiogadaria</taxon>
        <taxon>Gadariae</taxon>
        <taxon>Gadiformes</taxon>
        <taxon>Muraenolepidoidei</taxon>
        <taxon>Muraenolepididae</taxon>
        <taxon>Muraenolepis</taxon>
    </lineage>
</organism>
<dbReference type="SUPFAM" id="SSF51735">
    <property type="entry name" value="NAD(P)-binding Rossmann-fold domains"/>
    <property type="match status" value="1"/>
</dbReference>
<dbReference type="InterPro" id="IPR036291">
    <property type="entry name" value="NAD(P)-bd_dom_sf"/>
</dbReference>
<dbReference type="InterPro" id="IPR020904">
    <property type="entry name" value="Sc_DH/Rdtase_CS"/>
</dbReference>
<dbReference type="PANTHER" id="PTHR15732:SF4">
    <property type="entry name" value="PROTEIN MOONRAKER"/>
    <property type="match status" value="1"/>
</dbReference>
<dbReference type="Gene3D" id="3.40.50.720">
    <property type="entry name" value="NAD(P)-binding Rossmann-like Domain"/>
    <property type="match status" value="1"/>
</dbReference>
<evidence type="ECO:0000313" key="1">
    <source>
        <dbReference type="EMBL" id="KAJ3590056.1"/>
    </source>
</evidence>
<sequence>MSGHHVPARSTVHFYSATKHAVTALTEGLRQELHEANTQIRATVLWWGWRLCRVVYCCILPVGSFNPWAIADSLAEELLEEAVASVAAEFQDVCEDYGEAVFTSEFLQPVQTASTPVPPLVLA</sequence>
<dbReference type="InterPro" id="IPR031447">
    <property type="entry name" value="MNR"/>
</dbReference>
<evidence type="ECO:0000313" key="2">
    <source>
        <dbReference type="Proteomes" id="UP001148018"/>
    </source>
</evidence>
<dbReference type="GO" id="GO:0007099">
    <property type="term" value="P:centriole replication"/>
    <property type="evidence" value="ECO:0007669"/>
    <property type="project" value="InterPro"/>
</dbReference>
<name>A0A9Q0DM30_9TELE</name>
<gene>
    <name evidence="1" type="ORF">NHX12_008013</name>
</gene>
<proteinExistence type="predicted"/>
<dbReference type="PANTHER" id="PTHR15732">
    <property type="entry name" value="PROTEIN MOONRAKER"/>
    <property type="match status" value="1"/>
</dbReference>
<dbReference type="EMBL" id="JANIIK010000114">
    <property type="protein sequence ID" value="KAJ3590056.1"/>
    <property type="molecule type" value="Genomic_DNA"/>
</dbReference>
<protein>
    <submittedName>
        <fullName evidence="1">Uncharacterized protein</fullName>
    </submittedName>
</protein>
<dbReference type="Pfam" id="PF15718">
    <property type="entry name" value="MNR"/>
    <property type="match status" value="1"/>
</dbReference>
<dbReference type="Proteomes" id="UP001148018">
    <property type="component" value="Unassembled WGS sequence"/>
</dbReference>
<reference evidence="1" key="1">
    <citation type="submission" date="2022-07" db="EMBL/GenBank/DDBJ databases">
        <title>Chromosome-level genome of Muraenolepis orangiensis.</title>
        <authorList>
            <person name="Kim J."/>
        </authorList>
    </citation>
    <scope>NUCLEOTIDE SEQUENCE</scope>
    <source>
        <strain evidence="1">KU_S4_2022</strain>
        <tissue evidence="1">Muscle</tissue>
    </source>
</reference>
<comment type="caution">
    <text evidence="1">The sequence shown here is derived from an EMBL/GenBank/DDBJ whole genome shotgun (WGS) entry which is preliminary data.</text>
</comment>
<keyword evidence="2" id="KW-1185">Reference proteome</keyword>
<dbReference type="GO" id="GO:0034451">
    <property type="term" value="C:centriolar satellite"/>
    <property type="evidence" value="ECO:0007669"/>
    <property type="project" value="TreeGrafter"/>
</dbReference>
<dbReference type="GO" id="GO:0071539">
    <property type="term" value="P:protein localization to centrosome"/>
    <property type="evidence" value="ECO:0007669"/>
    <property type="project" value="TreeGrafter"/>
</dbReference>
<dbReference type="OrthoDB" id="10072648at2759"/>